<feature type="transmembrane region" description="Helical" evidence="7">
    <location>
        <begin position="204"/>
        <end position="225"/>
    </location>
</feature>
<reference evidence="10 11" key="1">
    <citation type="submission" date="2019-03" db="EMBL/GenBank/DDBJ databases">
        <authorList>
            <person name="Gaulin E."/>
            <person name="Dumas B."/>
        </authorList>
    </citation>
    <scope>NUCLEOTIDE SEQUENCE [LARGE SCALE GENOMIC DNA]</scope>
    <source>
        <strain evidence="10">CBS 568.67</strain>
    </source>
</reference>
<comment type="subcellular location">
    <subcellularLocation>
        <location evidence="1">Membrane</location>
        <topology evidence="1">Multi-pass membrane protein</topology>
    </subcellularLocation>
</comment>
<dbReference type="Pfam" id="PF01490">
    <property type="entry name" value="Aa_trans"/>
    <property type="match status" value="1"/>
</dbReference>
<organism evidence="10 11">
    <name type="scientific">Aphanomyces stellatus</name>
    <dbReference type="NCBI Taxonomy" id="120398"/>
    <lineage>
        <taxon>Eukaryota</taxon>
        <taxon>Sar</taxon>
        <taxon>Stramenopiles</taxon>
        <taxon>Oomycota</taxon>
        <taxon>Saprolegniomycetes</taxon>
        <taxon>Saprolegniales</taxon>
        <taxon>Verrucalvaceae</taxon>
        <taxon>Aphanomyces</taxon>
    </lineage>
</organism>
<feature type="transmembrane region" description="Helical" evidence="7">
    <location>
        <begin position="19"/>
        <end position="38"/>
    </location>
</feature>
<feature type="domain" description="Amino acid transporter transmembrane" evidence="8">
    <location>
        <begin position="143"/>
        <end position="446"/>
    </location>
</feature>
<evidence type="ECO:0000256" key="5">
    <source>
        <dbReference type="ARBA" id="ARBA00023180"/>
    </source>
</evidence>
<feature type="transmembrane region" description="Helical" evidence="7">
    <location>
        <begin position="305"/>
        <end position="330"/>
    </location>
</feature>
<keyword evidence="5" id="KW-0325">Glycoprotein</keyword>
<feature type="transmembrane region" description="Helical" evidence="7">
    <location>
        <begin position="237"/>
        <end position="257"/>
    </location>
</feature>
<keyword evidence="2 7" id="KW-0812">Transmembrane</keyword>
<feature type="transmembrane region" description="Helical" evidence="7">
    <location>
        <begin position="463"/>
        <end position="489"/>
    </location>
</feature>
<keyword evidence="3 7" id="KW-1133">Transmembrane helix</keyword>
<keyword evidence="11" id="KW-1185">Reference proteome</keyword>
<name>A0A485LF68_9STRA</name>
<evidence type="ECO:0000256" key="2">
    <source>
        <dbReference type="ARBA" id="ARBA00022692"/>
    </source>
</evidence>
<feature type="transmembrane region" description="Helical" evidence="7">
    <location>
        <begin position="44"/>
        <end position="65"/>
    </location>
</feature>
<feature type="transmembrane region" description="Helical" evidence="7">
    <location>
        <begin position="390"/>
        <end position="411"/>
    </location>
</feature>
<dbReference type="PANTHER" id="PTHR16189">
    <property type="entry name" value="TRANSMEMBRANE PROTEIN 104-RELATED"/>
    <property type="match status" value="1"/>
</dbReference>
<dbReference type="OrthoDB" id="294541at2759"/>
<protein>
    <submittedName>
        <fullName evidence="10">Aste57867_20534 protein</fullName>
    </submittedName>
</protein>
<evidence type="ECO:0000259" key="8">
    <source>
        <dbReference type="Pfam" id="PF01490"/>
    </source>
</evidence>
<dbReference type="EMBL" id="VJMH01006867">
    <property type="protein sequence ID" value="KAF0687750.1"/>
    <property type="molecule type" value="Genomic_DNA"/>
</dbReference>
<keyword evidence="4 7" id="KW-0472">Membrane</keyword>
<dbReference type="Proteomes" id="UP000332933">
    <property type="component" value="Unassembled WGS sequence"/>
</dbReference>
<dbReference type="GO" id="GO:0016020">
    <property type="term" value="C:membrane"/>
    <property type="evidence" value="ECO:0007669"/>
    <property type="project" value="UniProtKB-SubCell"/>
</dbReference>
<evidence type="ECO:0000256" key="1">
    <source>
        <dbReference type="ARBA" id="ARBA00004141"/>
    </source>
</evidence>
<evidence type="ECO:0000256" key="3">
    <source>
        <dbReference type="ARBA" id="ARBA00022989"/>
    </source>
</evidence>
<evidence type="ECO:0000313" key="11">
    <source>
        <dbReference type="Proteomes" id="UP000332933"/>
    </source>
</evidence>
<evidence type="ECO:0000313" key="9">
    <source>
        <dbReference type="EMBL" id="KAF0687750.1"/>
    </source>
</evidence>
<feature type="transmembrane region" description="Helical" evidence="7">
    <location>
        <begin position="417"/>
        <end position="442"/>
    </location>
</feature>
<dbReference type="InterPro" id="IPR013057">
    <property type="entry name" value="AA_transpt_TM"/>
</dbReference>
<evidence type="ECO:0000256" key="6">
    <source>
        <dbReference type="ARBA" id="ARBA00038166"/>
    </source>
</evidence>
<evidence type="ECO:0000313" key="10">
    <source>
        <dbReference type="EMBL" id="VFT97219.1"/>
    </source>
</evidence>
<proteinExistence type="inferred from homology"/>
<comment type="similarity">
    <text evidence="6">Belongs to the TMEM104 family.</text>
</comment>
<gene>
    <name evidence="10" type="primary">Aste57867_20534</name>
    <name evidence="9" type="ORF">As57867_020467</name>
    <name evidence="10" type="ORF">ASTE57867_20534</name>
</gene>
<dbReference type="EMBL" id="CAADRA010006893">
    <property type="protein sequence ID" value="VFT97219.1"/>
    <property type="molecule type" value="Genomic_DNA"/>
</dbReference>
<accession>A0A485LF68</accession>
<feature type="transmembrane region" description="Helical" evidence="7">
    <location>
        <begin position="350"/>
        <end position="370"/>
    </location>
</feature>
<feature type="transmembrane region" description="Helical" evidence="7">
    <location>
        <begin position="277"/>
        <end position="298"/>
    </location>
</feature>
<reference evidence="9" key="2">
    <citation type="submission" date="2019-06" db="EMBL/GenBank/DDBJ databases">
        <title>Genomics analysis of Aphanomyces spp. identifies a new class of oomycete effector associated with host adaptation.</title>
        <authorList>
            <person name="Gaulin E."/>
        </authorList>
    </citation>
    <scope>NUCLEOTIDE SEQUENCE</scope>
    <source>
        <strain evidence="9">CBS 578.67</strain>
    </source>
</reference>
<evidence type="ECO:0000256" key="7">
    <source>
        <dbReference type="SAM" id="Phobius"/>
    </source>
</evidence>
<dbReference type="AlphaFoldDB" id="A0A485LF68"/>
<evidence type="ECO:0000256" key="4">
    <source>
        <dbReference type="ARBA" id="ARBA00023136"/>
    </source>
</evidence>
<sequence>MAGDDTNTAVGSYSPTTGFIFLFNLIVGTGALTIPHAFAQVGLIYGACALLLLSCMSYISGTYVIEAIAGVNALQGLRASKDGAVPRKTLDVTPESSTGTIEDGASEAVPFLVHTEELEQAEEEYVSGLHFDISKKVEMAVIASELFSPRGLMAFYACVIAYLYGDLAIYAVAIPKSLREVICPRPSMTQAVWDCPHVHMDSTVLYRLLVTLFGLMLGPFAMGHMQKTALIQVATTVMRHLSFTLMIILACVGIAHGEGRPVAEVVAHENLSYLPNFFGICIYSFMCHHSLPGIIAPISKKRSVGFIFATAFIAVFVLYIVLSFSATFRFHPDEIEDVYTLNFTKFPNAFIAYFLSLFPVFTLSTSFPIISITLRENLRTLFHANPAAGYLSDMTFFGLVAVGPPLLVAVFTDDVGMLVGITGAYAGLGIQWVIPAAFVYALRARLAHVQTQLKLQGAPKNPYASAFGGFAWLAVLFGFSAVSLVLITYTRVF</sequence>
<dbReference type="PANTHER" id="PTHR16189:SF0">
    <property type="entry name" value="TRANSMEMBRANE PROTEIN 104"/>
    <property type="match status" value="1"/>
</dbReference>
<feature type="transmembrane region" description="Helical" evidence="7">
    <location>
        <begin position="154"/>
        <end position="174"/>
    </location>
</feature>